<dbReference type="Proteomes" id="UP001152087">
    <property type="component" value="Unassembled WGS sequence"/>
</dbReference>
<comment type="similarity">
    <text evidence="1">Belongs to the methyltransferase superfamily. LaeA methyltransferase family.</text>
</comment>
<evidence type="ECO:0008006" key="5">
    <source>
        <dbReference type="Google" id="ProtNLM"/>
    </source>
</evidence>
<feature type="compositionally biased region" description="Low complexity" evidence="2">
    <location>
        <begin position="1"/>
        <end position="17"/>
    </location>
</feature>
<name>A0A9W8V2R2_9HYPO</name>
<dbReference type="CDD" id="cd02440">
    <property type="entry name" value="AdoMet_MTases"/>
    <property type="match status" value="1"/>
</dbReference>
<evidence type="ECO:0000256" key="1">
    <source>
        <dbReference type="ARBA" id="ARBA00038158"/>
    </source>
</evidence>
<keyword evidence="4" id="KW-1185">Reference proteome</keyword>
<dbReference type="PANTHER" id="PTHR43591">
    <property type="entry name" value="METHYLTRANSFERASE"/>
    <property type="match status" value="1"/>
</dbReference>
<dbReference type="InterPro" id="IPR029063">
    <property type="entry name" value="SAM-dependent_MTases_sf"/>
</dbReference>
<sequence>MSSIAAAASTLAETEAAGVTEPATAVTGQRPAVNTEDRDSGQDDDELAESTTSISDSVLQYRTIHGRTYHSERGNAQYWYGHLKGSNDEQQNESMDINHHLLTLAIGDKLHLAPLKKDIERAVDIGTGTGIWAIDFADEHPGCKVIGTDISPIQPGWVPPNLEFHIDDCTQEWTFTPDSLDYVHMRYLTGSIVDWGALFREAFRCCKPGGYIESLESAPWLQSDDGTVTDKTAMSQWGKLFVQGGFKIGRSFTLVDDEEQRKGMEAAGFVDIQEFNVKVPLGDWPKDPKLKEMGRFSRATLEQDTEGYVLYMATSEGWSREEVSVYAATLRREMRNSKIHAYFRMKVVWGKKPK</sequence>
<comment type="caution">
    <text evidence="3">The sequence shown here is derived from an EMBL/GenBank/DDBJ whole genome shotgun (WGS) entry which is preliminary data.</text>
</comment>
<reference evidence="3" key="1">
    <citation type="submission" date="2022-09" db="EMBL/GenBank/DDBJ databases">
        <title>Fusarium specimens isolated from Avocado Roots.</title>
        <authorList>
            <person name="Stajich J."/>
            <person name="Roper C."/>
            <person name="Heimlech-Rivalta G."/>
        </authorList>
    </citation>
    <scope>NUCLEOTIDE SEQUENCE</scope>
    <source>
        <strain evidence="3">A02</strain>
    </source>
</reference>
<gene>
    <name evidence="3" type="ORF">NW755_006456</name>
</gene>
<protein>
    <recommendedName>
        <fullName evidence="5">Methyltransferase</fullName>
    </recommendedName>
</protein>
<feature type="region of interest" description="Disordered" evidence="2">
    <location>
        <begin position="1"/>
        <end position="52"/>
    </location>
</feature>
<dbReference type="Gene3D" id="3.40.50.150">
    <property type="entry name" value="Vaccinia Virus protein VP39"/>
    <property type="match status" value="1"/>
</dbReference>
<dbReference type="PANTHER" id="PTHR43591:SF10">
    <property type="entry name" value="ABC TRANSMEMBRANE TYPE-1 DOMAIN-CONTAINING PROTEIN-RELATED"/>
    <property type="match status" value="1"/>
</dbReference>
<dbReference type="Pfam" id="PF13489">
    <property type="entry name" value="Methyltransf_23"/>
    <property type="match status" value="1"/>
</dbReference>
<dbReference type="SUPFAM" id="SSF53335">
    <property type="entry name" value="S-adenosyl-L-methionine-dependent methyltransferases"/>
    <property type="match status" value="1"/>
</dbReference>
<evidence type="ECO:0000313" key="4">
    <source>
        <dbReference type="Proteomes" id="UP001152087"/>
    </source>
</evidence>
<dbReference type="EMBL" id="JAOQAV010000014">
    <property type="protein sequence ID" value="KAJ4188954.1"/>
    <property type="molecule type" value="Genomic_DNA"/>
</dbReference>
<dbReference type="GO" id="GO:0008168">
    <property type="term" value="F:methyltransferase activity"/>
    <property type="evidence" value="ECO:0007669"/>
    <property type="project" value="TreeGrafter"/>
</dbReference>
<organism evidence="3 4">
    <name type="scientific">Fusarium falciforme</name>
    <dbReference type="NCBI Taxonomy" id="195108"/>
    <lineage>
        <taxon>Eukaryota</taxon>
        <taxon>Fungi</taxon>
        <taxon>Dikarya</taxon>
        <taxon>Ascomycota</taxon>
        <taxon>Pezizomycotina</taxon>
        <taxon>Sordariomycetes</taxon>
        <taxon>Hypocreomycetidae</taxon>
        <taxon>Hypocreales</taxon>
        <taxon>Nectriaceae</taxon>
        <taxon>Fusarium</taxon>
        <taxon>Fusarium solani species complex</taxon>
    </lineage>
</organism>
<evidence type="ECO:0000256" key="2">
    <source>
        <dbReference type="SAM" id="MobiDB-lite"/>
    </source>
</evidence>
<dbReference type="AlphaFoldDB" id="A0A9W8V2R2"/>
<proteinExistence type="inferred from homology"/>
<accession>A0A9W8V2R2</accession>
<evidence type="ECO:0000313" key="3">
    <source>
        <dbReference type="EMBL" id="KAJ4188954.1"/>
    </source>
</evidence>